<sequence length="72" mass="8262">MHATTVSEPDTLLDFTFDFDGVVMELSNLAGVKARVHYLNLPMFQQRHLHLQYNNLKKHVASLSESQLTIHI</sequence>
<protein>
    <submittedName>
        <fullName evidence="1">Uncharacterized protein</fullName>
    </submittedName>
</protein>
<proteinExistence type="predicted"/>
<dbReference type="EMBL" id="JBCEZU010000329">
    <property type="protein sequence ID" value="KAK9521355.1"/>
    <property type="molecule type" value="Genomic_DNA"/>
</dbReference>
<gene>
    <name evidence="1" type="ORF">VZT92_021171</name>
</gene>
<accession>A0AAW1EHT4</accession>
<organism evidence="1 2">
    <name type="scientific">Zoarces viviparus</name>
    <name type="common">Viviparous eelpout</name>
    <name type="synonym">Blennius viviparus</name>
    <dbReference type="NCBI Taxonomy" id="48416"/>
    <lineage>
        <taxon>Eukaryota</taxon>
        <taxon>Metazoa</taxon>
        <taxon>Chordata</taxon>
        <taxon>Craniata</taxon>
        <taxon>Vertebrata</taxon>
        <taxon>Euteleostomi</taxon>
        <taxon>Actinopterygii</taxon>
        <taxon>Neopterygii</taxon>
        <taxon>Teleostei</taxon>
        <taxon>Neoteleostei</taxon>
        <taxon>Acanthomorphata</taxon>
        <taxon>Eupercaria</taxon>
        <taxon>Perciformes</taxon>
        <taxon>Cottioidei</taxon>
        <taxon>Zoarcales</taxon>
        <taxon>Zoarcidae</taxon>
        <taxon>Zoarcinae</taxon>
        <taxon>Zoarces</taxon>
    </lineage>
</organism>
<dbReference type="AlphaFoldDB" id="A0AAW1EHT4"/>
<keyword evidence="2" id="KW-1185">Reference proteome</keyword>
<comment type="caution">
    <text evidence="1">The sequence shown here is derived from an EMBL/GenBank/DDBJ whole genome shotgun (WGS) entry which is preliminary data.</text>
</comment>
<evidence type="ECO:0000313" key="2">
    <source>
        <dbReference type="Proteomes" id="UP001488805"/>
    </source>
</evidence>
<name>A0AAW1EHT4_ZOAVI</name>
<reference evidence="1 2" key="1">
    <citation type="journal article" date="2024" name="Genome Biol. Evol.">
        <title>Chromosome-level genome assembly of the viviparous eelpout Zoarces viviparus.</title>
        <authorList>
            <person name="Fuhrmann N."/>
            <person name="Brasseur M.V."/>
            <person name="Bakowski C.E."/>
            <person name="Podsiadlowski L."/>
            <person name="Prost S."/>
            <person name="Krehenwinkel H."/>
            <person name="Mayer C."/>
        </authorList>
    </citation>
    <scope>NUCLEOTIDE SEQUENCE [LARGE SCALE GENOMIC DNA]</scope>
    <source>
        <strain evidence="1">NO-MEL_2022_Ind0_liver</strain>
    </source>
</reference>
<evidence type="ECO:0000313" key="1">
    <source>
        <dbReference type="EMBL" id="KAK9521355.1"/>
    </source>
</evidence>
<dbReference type="Proteomes" id="UP001488805">
    <property type="component" value="Unassembled WGS sequence"/>
</dbReference>